<dbReference type="Proteomes" id="UP001174908">
    <property type="component" value="Unassembled WGS sequence"/>
</dbReference>
<keyword evidence="2" id="KW-1185">Reference proteome</keyword>
<sequence length="95" mass="10731">MTSPTQPSDMFELDESRREMRYRGWHFAYAALPAPGGHFTPVVELLSDGHAQESGLLPLDTEDIAYATEDEALRHAQQQAMRWVHDRTGDGQGQF</sequence>
<protein>
    <submittedName>
        <fullName evidence="1">Uncharacterized protein</fullName>
    </submittedName>
</protein>
<name>A0ABT7NFU3_9BURK</name>
<proteinExistence type="predicted"/>
<evidence type="ECO:0000313" key="2">
    <source>
        <dbReference type="Proteomes" id="UP001174908"/>
    </source>
</evidence>
<comment type="caution">
    <text evidence="1">The sequence shown here is derived from an EMBL/GenBank/DDBJ whole genome shotgun (WGS) entry which is preliminary data.</text>
</comment>
<dbReference type="EMBL" id="JASZYV010000004">
    <property type="protein sequence ID" value="MDM0046792.1"/>
    <property type="molecule type" value="Genomic_DNA"/>
</dbReference>
<accession>A0ABT7NFU3</accession>
<organism evidence="1 2">
    <name type="scientific">Variovorax dokdonensis</name>
    <dbReference type="NCBI Taxonomy" id="344883"/>
    <lineage>
        <taxon>Bacteria</taxon>
        <taxon>Pseudomonadati</taxon>
        <taxon>Pseudomonadota</taxon>
        <taxon>Betaproteobacteria</taxon>
        <taxon>Burkholderiales</taxon>
        <taxon>Comamonadaceae</taxon>
        <taxon>Variovorax</taxon>
    </lineage>
</organism>
<gene>
    <name evidence="1" type="ORF">QTH91_20035</name>
</gene>
<evidence type="ECO:0000313" key="1">
    <source>
        <dbReference type="EMBL" id="MDM0046792.1"/>
    </source>
</evidence>
<reference evidence="1" key="1">
    <citation type="submission" date="2023-06" db="EMBL/GenBank/DDBJ databases">
        <authorList>
            <person name="Jiang Y."/>
            <person name="Liu Q."/>
        </authorList>
    </citation>
    <scope>NUCLEOTIDE SEQUENCE</scope>
    <source>
        <strain evidence="1">CGMCC 1.12089</strain>
    </source>
</reference>
<dbReference type="RefSeq" id="WP_286661902.1">
    <property type="nucleotide sequence ID" value="NZ_JASZYV010000004.1"/>
</dbReference>